<protein>
    <submittedName>
        <fullName evidence="1">Uncharacterized protein</fullName>
    </submittedName>
</protein>
<name>A0AAN9YJF3_9PEZI</name>
<gene>
    <name evidence="1" type="ORF">SLS62_009913</name>
</gene>
<dbReference type="EMBL" id="JAKJXP020000112">
    <property type="protein sequence ID" value="KAK7745114.1"/>
    <property type="molecule type" value="Genomic_DNA"/>
</dbReference>
<reference evidence="1 2" key="1">
    <citation type="submission" date="2024-02" db="EMBL/GenBank/DDBJ databases">
        <title>De novo assembly and annotation of 12 fungi associated with fruit tree decline syndrome in Ontario, Canada.</title>
        <authorList>
            <person name="Sulman M."/>
            <person name="Ellouze W."/>
            <person name="Ilyukhin E."/>
        </authorList>
    </citation>
    <scope>NUCLEOTIDE SEQUENCE [LARGE SCALE GENOMIC DNA]</scope>
    <source>
        <strain evidence="1 2">M11/M66-122</strain>
    </source>
</reference>
<dbReference type="Proteomes" id="UP001320420">
    <property type="component" value="Unassembled WGS sequence"/>
</dbReference>
<dbReference type="AlphaFoldDB" id="A0AAN9YJF3"/>
<organism evidence="1 2">
    <name type="scientific">Diatrype stigma</name>
    <dbReference type="NCBI Taxonomy" id="117547"/>
    <lineage>
        <taxon>Eukaryota</taxon>
        <taxon>Fungi</taxon>
        <taxon>Dikarya</taxon>
        <taxon>Ascomycota</taxon>
        <taxon>Pezizomycotina</taxon>
        <taxon>Sordariomycetes</taxon>
        <taxon>Xylariomycetidae</taxon>
        <taxon>Xylariales</taxon>
        <taxon>Diatrypaceae</taxon>
        <taxon>Diatrype</taxon>
    </lineage>
</organism>
<accession>A0AAN9YJF3</accession>
<keyword evidence="2" id="KW-1185">Reference proteome</keyword>
<evidence type="ECO:0000313" key="1">
    <source>
        <dbReference type="EMBL" id="KAK7745114.1"/>
    </source>
</evidence>
<proteinExistence type="predicted"/>
<evidence type="ECO:0000313" key="2">
    <source>
        <dbReference type="Proteomes" id="UP001320420"/>
    </source>
</evidence>
<sequence>MIEQRQLAGGECTIEVEQFKTAGGANTASIKSEGWDADGTSFGKYQQDLANNGYPTVLQGFPEHFLVSKPSPNDDETPLQFQYLAQKWVSDSEQCFQGAYEGESRGIICAFDC</sequence>
<comment type="caution">
    <text evidence="1">The sequence shown here is derived from an EMBL/GenBank/DDBJ whole genome shotgun (WGS) entry which is preliminary data.</text>
</comment>